<dbReference type="AlphaFoldDB" id="A0A927CBU0"/>
<keyword evidence="2" id="KW-1185">Reference proteome</keyword>
<protein>
    <submittedName>
        <fullName evidence="1">Uncharacterized protein</fullName>
    </submittedName>
</protein>
<dbReference type="Proteomes" id="UP000639396">
    <property type="component" value="Unassembled WGS sequence"/>
</dbReference>
<reference evidence="1" key="1">
    <citation type="submission" date="2020-09" db="EMBL/GenBank/DDBJ databases">
        <title>A novel bacterium of genus Paenibacillus, isolated from South China Sea.</title>
        <authorList>
            <person name="Huang H."/>
            <person name="Mo K."/>
            <person name="Hu Y."/>
        </authorList>
    </citation>
    <scope>NUCLEOTIDE SEQUENCE</scope>
    <source>
        <strain evidence="1">IB182363</strain>
    </source>
</reference>
<comment type="caution">
    <text evidence="1">The sequence shown here is derived from an EMBL/GenBank/DDBJ whole genome shotgun (WGS) entry which is preliminary data.</text>
</comment>
<organism evidence="1 2">
    <name type="scientific">Paenibacillus oceani</name>
    <dbReference type="NCBI Taxonomy" id="2772510"/>
    <lineage>
        <taxon>Bacteria</taxon>
        <taxon>Bacillati</taxon>
        <taxon>Bacillota</taxon>
        <taxon>Bacilli</taxon>
        <taxon>Bacillales</taxon>
        <taxon>Paenibacillaceae</taxon>
        <taxon>Paenibacillus</taxon>
    </lineage>
</organism>
<accession>A0A927CBU0</accession>
<dbReference type="RefSeq" id="WP_190930774.1">
    <property type="nucleotide sequence ID" value="NZ_JACXJA010000038.1"/>
</dbReference>
<gene>
    <name evidence="1" type="ORF">IDH45_24535</name>
</gene>
<sequence>MRESWNERKQIPQDELQDRLQTIKELGGGEGTELYEIVKDTATGEHYLHYAYLHLTIADGTKESFHQLLPLESDDVLGLMFGEQPHTYPDHWRRSFLRNGPDGKYVWFDPSETIEGAGADAEQLAGDAASILGAWKREGARDPESVKRMLDEINRKLSKLDD</sequence>
<proteinExistence type="predicted"/>
<dbReference type="EMBL" id="JACXJA010000038">
    <property type="protein sequence ID" value="MBD2865153.1"/>
    <property type="molecule type" value="Genomic_DNA"/>
</dbReference>
<name>A0A927CBU0_9BACL</name>
<evidence type="ECO:0000313" key="2">
    <source>
        <dbReference type="Proteomes" id="UP000639396"/>
    </source>
</evidence>
<evidence type="ECO:0000313" key="1">
    <source>
        <dbReference type="EMBL" id="MBD2865153.1"/>
    </source>
</evidence>